<dbReference type="CDD" id="cd06154">
    <property type="entry name" value="YjgF_YER057c_UK114_like_6"/>
    <property type="match status" value="1"/>
</dbReference>
<dbReference type="PANTHER" id="PTHR43857:SF1">
    <property type="entry name" value="YJGH FAMILY PROTEIN"/>
    <property type="match status" value="1"/>
</dbReference>
<dbReference type="SUPFAM" id="SSF55298">
    <property type="entry name" value="YjgF-like"/>
    <property type="match status" value="1"/>
</dbReference>
<protein>
    <submittedName>
        <fullName evidence="1">RidA family protein</fullName>
    </submittedName>
</protein>
<dbReference type="Proteomes" id="UP001501752">
    <property type="component" value="Unassembled WGS sequence"/>
</dbReference>
<dbReference type="InterPro" id="IPR006175">
    <property type="entry name" value="YjgF/YER057c/UK114"/>
</dbReference>
<dbReference type="RefSeq" id="WP_345696572.1">
    <property type="nucleotide sequence ID" value="NZ_BAABIS010000001.1"/>
</dbReference>
<dbReference type="PANTHER" id="PTHR43857">
    <property type="entry name" value="BLR7761 PROTEIN"/>
    <property type="match status" value="1"/>
</dbReference>
<name>A0ABP9DG90_9ACTN</name>
<accession>A0ABP9DG90</accession>
<gene>
    <name evidence="1" type="ORF">GCM10023235_21590</name>
</gene>
<dbReference type="InterPro" id="IPR035959">
    <property type="entry name" value="RutC-like_sf"/>
</dbReference>
<dbReference type="Gene3D" id="3.30.1330.40">
    <property type="entry name" value="RutC-like"/>
    <property type="match status" value="1"/>
</dbReference>
<proteinExistence type="predicted"/>
<evidence type="ECO:0000313" key="2">
    <source>
        <dbReference type="Proteomes" id="UP001501752"/>
    </source>
</evidence>
<evidence type="ECO:0000313" key="1">
    <source>
        <dbReference type="EMBL" id="GAA4844864.1"/>
    </source>
</evidence>
<dbReference type="EMBL" id="BAABIS010000001">
    <property type="protein sequence ID" value="GAA4844864.1"/>
    <property type="molecule type" value="Genomic_DNA"/>
</dbReference>
<dbReference type="Pfam" id="PF01042">
    <property type="entry name" value="Ribonuc_L-PSP"/>
    <property type="match status" value="1"/>
</dbReference>
<reference evidence="2" key="1">
    <citation type="journal article" date="2019" name="Int. J. Syst. Evol. Microbiol.">
        <title>The Global Catalogue of Microorganisms (GCM) 10K type strain sequencing project: providing services to taxonomists for standard genome sequencing and annotation.</title>
        <authorList>
            <consortium name="The Broad Institute Genomics Platform"/>
            <consortium name="The Broad Institute Genome Sequencing Center for Infectious Disease"/>
            <person name="Wu L."/>
            <person name="Ma J."/>
        </authorList>
    </citation>
    <scope>NUCLEOTIDE SEQUENCE [LARGE SCALE GENOMIC DNA]</scope>
    <source>
        <strain evidence="2">JCM 13006</strain>
    </source>
</reference>
<comment type="caution">
    <text evidence="1">The sequence shown here is derived from an EMBL/GenBank/DDBJ whole genome shotgun (WGS) entry which is preliminary data.</text>
</comment>
<sequence length="157" mass="16650">MTEGSTSGSAAGPAVTARVSGFSPWEDVYGFSRAVAAGDFVLVSGCTAFDNGLIHGEGDPYEQTVAAFGLALKALAHYGLTEADVVRTRMYITHVRDSDEVGRAHKKLFDAVRPATTLVVVEGLIDSRMMVEVEVDAHRPGLGRTVEHSSLEGSNQP</sequence>
<organism evidence="1 2">
    <name type="scientific">Kitasatospora terrestris</name>
    <dbReference type="NCBI Taxonomy" id="258051"/>
    <lineage>
        <taxon>Bacteria</taxon>
        <taxon>Bacillati</taxon>
        <taxon>Actinomycetota</taxon>
        <taxon>Actinomycetes</taxon>
        <taxon>Kitasatosporales</taxon>
        <taxon>Streptomycetaceae</taxon>
        <taxon>Kitasatospora</taxon>
    </lineage>
</organism>
<keyword evidence="2" id="KW-1185">Reference proteome</keyword>